<dbReference type="EMBL" id="CQPA01000022">
    <property type="protein sequence ID" value="CNU43166.1"/>
    <property type="molecule type" value="Genomic_DNA"/>
</dbReference>
<evidence type="ECO:0000313" key="1">
    <source>
        <dbReference type="EMBL" id="CNU43166.1"/>
    </source>
</evidence>
<accession>A0A655D1Y9</accession>
<reference evidence="1 2" key="1">
    <citation type="submission" date="2015-03" db="EMBL/GenBank/DDBJ databases">
        <authorList>
            <consortium name="Pathogen Informatics"/>
        </authorList>
    </citation>
    <scope>NUCLEOTIDE SEQUENCE [LARGE SCALE GENOMIC DNA]</scope>
    <source>
        <strain evidence="1 2">A1104</strain>
    </source>
</reference>
<proteinExistence type="predicted"/>
<sequence>MQWAKTHNVNAGTLQQIDVIGIIKVKGLIIRQSKRQPCPRCVIGALRPHSRRKR</sequence>
<organism evidence="1 2">
    <name type="scientific">Salmonella enterica subsp. enterica serovar Bovismorbificans</name>
    <dbReference type="NCBI Taxonomy" id="58097"/>
    <lineage>
        <taxon>Bacteria</taxon>
        <taxon>Pseudomonadati</taxon>
        <taxon>Pseudomonadota</taxon>
        <taxon>Gammaproteobacteria</taxon>
        <taxon>Enterobacterales</taxon>
        <taxon>Enterobacteriaceae</taxon>
        <taxon>Salmonella</taxon>
    </lineage>
</organism>
<dbReference type="Proteomes" id="UP000041314">
    <property type="component" value="Unassembled WGS sequence"/>
</dbReference>
<name>A0A655D1Y9_SALET</name>
<evidence type="ECO:0000313" key="2">
    <source>
        <dbReference type="Proteomes" id="UP000041314"/>
    </source>
</evidence>
<gene>
    <name evidence="1" type="ORF">ERS008198_02758</name>
</gene>
<dbReference type="AlphaFoldDB" id="A0A655D1Y9"/>
<protein>
    <submittedName>
        <fullName evidence="1">Uncharacterized protein</fullName>
    </submittedName>
</protein>